<evidence type="ECO:0000256" key="4">
    <source>
        <dbReference type="ARBA" id="ARBA00023040"/>
    </source>
</evidence>
<dbReference type="InterPro" id="IPR000276">
    <property type="entry name" value="GPCR_Rhodpsn"/>
</dbReference>
<dbReference type="PROSITE" id="PS50262">
    <property type="entry name" value="G_PROTEIN_RECEP_F1_2"/>
    <property type="match status" value="1"/>
</dbReference>
<evidence type="ECO:0000256" key="6">
    <source>
        <dbReference type="ARBA" id="ARBA00023170"/>
    </source>
</evidence>
<evidence type="ECO:0000256" key="5">
    <source>
        <dbReference type="ARBA" id="ARBA00023136"/>
    </source>
</evidence>
<accession>A0ABM0LXH6</accession>
<feature type="transmembrane region" description="Helical" evidence="8">
    <location>
        <begin position="73"/>
        <end position="95"/>
    </location>
</feature>
<evidence type="ECO:0000256" key="2">
    <source>
        <dbReference type="ARBA" id="ARBA00022692"/>
    </source>
</evidence>
<dbReference type="Pfam" id="PF00001">
    <property type="entry name" value="7tm_1"/>
    <property type="match status" value="1"/>
</dbReference>
<proteinExistence type="predicted"/>
<evidence type="ECO:0000313" key="10">
    <source>
        <dbReference type="Proteomes" id="UP000694865"/>
    </source>
</evidence>
<keyword evidence="4" id="KW-0297">G-protein coupled receptor</keyword>
<evidence type="ECO:0000256" key="8">
    <source>
        <dbReference type="SAM" id="Phobius"/>
    </source>
</evidence>
<keyword evidence="5 8" id="KW-0472">Membrane</keyword>
<feature type="transmembrane region" description="Helical" evidence="8">
    <location>
        <begin position="116"/>
        <end position="136"/>
    </location>
</feature>
<feature type="transmembrane region" description="Helical" evidence="8">
    <location>
        <begin position="6"/>
        <end position="24"/>
    </location>
</feature>
<protein>
    <submittedName>
        <fullName evidence="11">Neuromedin-U receptor 2-like</fullName>
    </submittedName>
</protein>
<evidence type="ECO:0000256" key="1">
    <source>
        <dbReference type="ARBA" id="ARBA00004141"/>
    </source>
</evidence>
<dbReference type="SUPFAM" id="SSF81321">
    <property type="entry name" value="Family A G protein-coupled receptor-like"/>
    <property type="match status" value="1"/>
</dbReference>
<evidence type="ECO:0000259" key="9">
    <source>
        <dbReference type="PROSITE" id="PS50262"/>
    </source>
</evidence>
<keyword evidence="2 8" id="KW-0812">Transmembrane</keyword>
<feature type="domain" description="G-protein coupled receptors family 1 profile" evidence="9">
    <location>
        <begin position="11"/>
        <end position="285"/>
    </location>
</feature>
<keyword evidence="6" id="KW-0675">Receptor</keyword>
<evidence type="ECO:0000313" key="11">
    <source>
        <dbReference type="RefSeq" id="XP_006812467.1"/>
    </source>
</evidence>
<reference evidence="11" key="1">
    <citation type="submission" date="2025-08" db="UniProtKB">
        <authorList>
            <consortium name="RefSeq"/>
        </authorList>
    </citation>
    <scope>IDENTIFICATION</scope>
    <source>
        <tissue evidence="11">Testes</tissue>
    </source>
</reference>
<gene>
    <name evidence="11" type="primary">LOC102808511</name>
</gene>
<evidence type="ECO:0000256" key="7">
    <source>
        <dbReference type="ARBA" id="ARBA00023224"/>
    </source>
</evidence>
<dbReference type="InterPro" id="IPR017452">
    <property type="entry name" value="GPCR_Rhodpsn_7TM"/>
</dbReference>
<keyword evidence="7" id="KW-0807">Transducer</keyword>
<dbReference type="Proteomes" id="UP000694865">
    <property type="component" value="Unplaced"/>
</dbReference>
<dbReference type="PRINTS" id="PR00237">
    <property type="entry name" value="GPCRRHODOPSN"/>
</dbReference>
<dbReference type="PANTHER" id="PTHR24243">
    <property type="entry name" value="G-PROTEIN COUPLED RECEPTOR"/>
    <property type="match status" value="1"/>
</dbReference>
<feature type="transmembrane region" description="Helical" evidence="8">
    <location>
        <begin position="178"/>
        <end position="200"/>
    </location>
</feature>
<dbReference type="GeneID" id="102808511"/>
<dbReference type="PANTHER" id="PTHR24243:SF208">
    <property type="entry name" value="PYROKININ-1 RECEPTOR"/>
    <property type="match status" value="1"/>
</dbReference>
<name>A0ABM0LXH6_SACKO</name>
<keyword evidence="10" id="KW-1185">Reference proteome</keyword>
<sequence length="337" mass="37834">MPIALALGIVLNSAFLFVIARVPYMRTITNYYLVNLCIADILYISFAVSDKLLRYETSAVAIDQSIHGEIGCIVFYGIMDIAYFVSLFTVVLYTVERFVAITFPFRAQMMSSKKRTLILIAITWLTAIVFAIPSMVGNSERHVMHFIWPPGYDSFPEVVETCYTTNGDLAYLAVGINVIPFCLSLVIVVILNAIICIKILRENKIGESARSKSSLTARNQVVRMLFVTSILFFILLFPFEFASISPLFDPDPAGTGAIPVEIFGAWIQYSRVLSYINSVINPIIYNAMSARYRRAFIRAFFCREAGKTEKKSTSYTTRTTTADSSVLYTQISLNKSK</sequence>
<comment type="subcellular location">
    <subcellularLocation>
        <location evidence="1">Membrane</location>
        <topology evidence="1">Multi-pass membrane protein</topology>
    </subcellularLocation>
</comment>
<dbReference type="Gene3D" id="1.20.1070.10">
    <property type="entry name" value="Rhodopsin 7-helix transmembrane proteins"/>
    <property type="match status" value="1"/>
</dbReference>
<dbReference type="RefSeq" id="XP_006812467.1">
    <property type="nucleotide sequence ID" value="XM_006812404.1"/>
</dbReference>
<feature type="transmembrane region" description="Helical" evidence="8">
    <location>
        <begin position="221"/>
        <end position="239"/>
    </location>
</feature>
<evidence type="ECO:0000256" key="3">
    <source>
        <dbReference type="ARBA" id="ARBA00022989"/>
    </source>
</evidence>
<organism evidence="10 11">
    <name type="scientific">Saccoglossus kowalevskii</name>
    <name type="common">Acorn worm</name>
    <dbReference type="NCBI Taxonomy" id="10224"/>
    <lineage>
        <taxon>Eukaryota</taxon>
        <taxon>Metazoa</taxon>
        <taxon>Hemichordata</taxon>
        <taxon>Enteropneusta</taxon>
        <taxon>Harrimaniidae</taxon>
        <taxon>Saccoglossus</taxon>
    </lineage>
</organism>
<feature type="transmembrane region" description="Helical" evidence="8">
    <location>
        <begin position="31"/>
        <end position="48"/>
    </location>
</feature>
<keyword evidence="3 8" id="KW-1133">Transmembrane helix</keyword>
<dbReference type="SMART" id="SM01381">
    <property type="entry name" value="7TM_GPCR_Srsx"/>
    <property type="match status" value="1"/>
</dbReference>